<keyword evidence="1" id="KW-0472">Membrane</keyword>
<evidence type="ECO:0000313" key="3">
    <source>
        <dbReference type="EMBL" id="RLG71292.1"/>
    </source>
</evidence>
<organism evidence="3 4">
    <name type="scientific">Candidatus Iainarchaeum sp</name>
    <dbReference type="NCBI Taxonomy" id="3101447"/>
    <lineage>
        <taxon>Archaea</taxon>
        <taxon>Candidatus Iainarchaeota</taxon>
        <taxon>Candidatus Iainarchaeia</taxon>
        <taxon>Candidatus Iainarchaeales</taxon>
        <taxon>Candidatus Iainarchaeaceae</taxon>
        <taxon>Candidatus Iainarchaeum</taxon>
    </lineage>
</organism>
<evidence type="ECO:0000259" key="2">
    <source>
        <dbReference type="Pfam" id="PF14020"/>
    </source>
</evidence>
<sequence length="136" mass="15448">MGFRFYKRTWLSRWFGINFNKKSVSVTVGPPGLRLTTGTKGARVTVGVPKTGLYVSKQVVSTAKPRRRKKQKEEIGWFENWYLCWQQHGWFVRTLMLIGTPIAIVCWIGFYVALAALFISAACLAFFLGIILAGLR</sequence>
<keyword evidence="1" id="KW-1133">Transmembrane helix</keyword>
<evidence type="ECO:0000313" key="4">
    <source>
        <dbReference type="Proteomes" id="UP000278031"/>
    </source>
</evidence>
<feature type="transmembrane region" description="Helical" evidence="1">
    <location>
        <begin position="90"/>
        <end position="110"/>
    </location>
</feature>
<reference evidence="3 4" key="1">
    <citation type="submission" date="2018-06" db="EMBL/GenBank/DDBJ databases">
        <title>Extensive metabolic versatility and redundancy in microbially diverse, dynamic hydrothermal sediments.</title>
        <authorList>
            <person name="Dombrowski N."/>
            <person name="Teske A."/>
            <person name="Baker B.J."/>
        </authorList>
    </citation>
    <scope>NUCLEOTIDE SEQUENCE [LARGE SCALE GENOMIC DNA]</scope>
    <source>
        <strain evidence="3">B51_G17</strain>
    </source>
</reference>
<dbReference type="InterPro" id="IPR025330">
    <property type="entry name" value="DUF4236"/>
</dbReference>
<proteinExistence type="predicted"/>
<feature type="transmembrane region" description="Helical" evidence="1">
    <location>
        <begin position="116"/>
        <end position="135"/>
    </location>
</feature>
<comment type="caution">
    <text evidence="3">The sequence shown here is derived from an EMBL/GenBank/DDBJ whole genome shotgun (WGS) entry which is preliminary data.</text>
</comment>
<gene>
    <name evidence="3" type="ORF">DRO04_00080</name>
</gene>
<dbReference type="EMBL" id="QMWP01000001">
    <property type="protein sequence ID" value="RLG71292.1"/>
    <property type="molecule type" value="Genomic_DNA"/>
</dbReference>
<feature type="domain" description="DUF4236" evidence="2">
    <location>
        <begin position="3"/>
        <end position="54"/>
    </location>
</feature>
<accession>A0A497JLB7</accession>
<dbReference type="AlphaFoldDB" id="A0A497JLB7"/>
<keyword evidence="1" id="KW-0812">Transmembrane</keyword>
<protein>
    <recommendedName>
        <fullName evidence="2">DUF4236 domain-containing protein</fullName>
    </recommendedName>
</protein>
<evidence type="ECO:0000256" key="1">
    <source>
        <dbReference type="SAM" id="Phobius"/>
    </source>
</evidence>
<dbReference type="Proteomes" id="UP000278031">
    <property type="component" value="Unassembled WGS sequence"/>
</dbReference>
<dbReference type="Pfam" id="PF14020">
    <property type="entry name" value="DUF4236"/>
    <property type="match status" value="1"/>
</dbReference>
<name>A0A497JLB7_9ARCH</name>